<dbReference type="EMBL" id="JAEVHL010000041">
    <property type="protein sequence ID" value="MBM0276058.1"/>
    <property type="molecule type" value="Genomic_DNA"/>
</dbReference>
<reference evidence="2 3" key="1">
    <citation type="submission" date="2021-01" db="EMBL/GenBank/DDBJ databases">
        <title>Draft genome sequence of Micromonospora sp. strain STR1s_6.</title>
        <authorList>
            <person name="Karlyshev A."/>
            <person name="Jawad R."/>
        </authorList>
    </citation>
    <scope>NUCLEOTIDE SEQUENCE [LARGE SCALE GENOMIC DNA]</scope>
    <source>
        <strain evidence="2 3">STR1S-6</strain>
    </source>
</reference>
<gene>
    <name evidence="2" type="ORF">JM949_11725</name>
</gene>
<sequence>MTLVDAVEADGYRPEYALLVLMDPAVEWGHEDPDVPRFRDRGDRPTGTFAGTGAGWVTAQAPGLDDHVVRVELHDGPPPADHEEYDDVLEAPYRSSSGGLSVTTLTGGVGPADLDLGDAEWFRVRVARRQADTESTSGYSWVLRFWADPVVEPPVWLARSQSAIGGPDNGWHSALPRWVTEVAGIATGMARRLGRPVTPQQVEDGFHSPPLYPLGWLDEPLWPRRSATDHVSPGYRARDAQERRRLDETAEELGVPPVRRKRDVFPLLVAAGILAREGTDAYRVGQPARIDTVLSLPPDQVEAVRQRDMRSRYGAVAEDLEAVLRWTPRTPLETTPAELAERLLVTEAELGEALAYAEETGLLHNEGGGPLRLWLGPRGIS</sequence>
<name>A0ABS1YFF8_9ACTN</name>
<keyword evidence="3" id="KW-1185">Reference proteome</keyword>
<evidence type="ECO:0000313" key="3">
    <source>
        <dbReference type="Proteomes" id="UP000622245"/>
    </source>
</evidence>
<dbReference type="Proteomes" id="UP000622245">
    <property type="component" value="Unassembled WGS sequence"/>
</dbReference>
<comment type="caution">
    <text evidence="2">The sequence shown here is derived from an EMBL/GenBank/DDBJ whole genome shotgun (WGS) entry which is preliminary data.</text>
</comment>
<organism evidence="2 3">
    <name type="scientific">Micromonospora tarensis</name>
    <dbReference type="NCBI Taxonomy" id="2806100"/>
    <lineage>
        <taxon>Bacteria</taxon>
        <taxon>Bacillati</taxon>
        <taxon>Actinomycetota</taxon>
        <taxon>Actinomycetes</taxon>
        <taxon>Micromonosporales</taxon>
        <taxon>Micromonosporaceae</taxon>
        <taxon>Micromonospora</taxon>
    </lineage>
</organism>
<evidence type="ECO:0000256" key="1">
    <source>
        <dbReference type="SAM" id="MobiDB-lite"/>
    </source>
</evidence>
<dbReference type="RefSeq" id="WP_203148418.1">
    <property type="nucleotide sequence ID" value="NZ_JAEVHL010000041.1"/>
</dbReference>
<accession>A0ABS1YFF8</accession>
<proteinExistence type="predicted"/>
<evidence type="ECO:0000313" key="2">
    <source>
        <dbReference type="EMBL" id="MBM0276058.1"/>
    </source>
</evidence>
<feature type="compositionally biased region" description="Basic and acidic residues" evidence="1">
    <location>
        <begin position="236"/>
        <end position="248"/>
    </location>
</feature>
<protein>
    <submittedName>
        <fullName evidence="2">Uncharacterized protein</fullName>
    </submittedName>
</protein>
<feature type="region of interest" description="Disordered" evidence="1">
    <location>
        <begin position="228"/>
        <end position="249"/>
    </location>
</feature>